<dbReference type="Pfam" id="PF14529">
    <property type="entry name" value="Exo_endo_phos_2"/>
    <property type="match status" value="1"/>
</dbReference>
<dbReference type="WBParaSite" id="HPLM_0000958701-mRNA-1">
    <property type="protein sequence ID" value="HPLM_0000958701-mRNA-1"/>
    <property type="gene ID" value="HPLM_0000958701"/>
</dbReference>
<dbReference type="Proteomes" id="UP000268014">
    <property type="component" value="Unassembled WGS sequence"/>
</dbReference>
<evidence type="ECO:0000313" key="2">
    <source>
        <dbReference type="EMBL" id="VDO37873.1"/>
    </source>
</evidence>
<evidence type="ECO:0000313" key="3">
    <source>
        <dbReference type="Proteomes" id="UP000268014"/>
    </source>
</evidence>
<organism evidence="4">
    <name type="scientific">Haemonchus placei</name>
    <name type="common">Barber's pole worm</name>
    <dbReference type="NCBI Taxonomy" id="6290"/>
    <lineage>
        <taxon>Eukaryota</taxon>
        <taxon>Metazoa</taxon>
        <taxon>Ecdysozoa</taxon>
        <taxon>Nematoda</taxon>
        <taxon>Chromadorea</taxon>
        <taxon>Rhabditida</taxon>
        <taxon>Rhabditina</taxon>
        <taxon>Rhabditomorpha</taxon>
        <taxon>Strongyloidea</taxon>
        <taxon>Trichostrongylidae</taxon>
        <taxon>Haemonchus</taxon>
    </lineage>
</organism>
<dbReference type="OMA" id="EEVEHTC"/>
<sequence>MAIPIGRLFIGIINSLSIQTAARQVELDNAMDKIKCDILGVTEARIPYSGSYELPSGTILFHSGAETAHRGVAFVVRQPLAREVRFTPISDRLGTLYHPPLKVFVIVCYAPASSKDKNDEYETFLEEVEHTCRRIPKGCTPILLGDMNAKVEREVGNEQIIGKCTPDAPNDRGRILTEMLTKLGLRAWNTFFRKRKGRLWTWRGPNGLVHNQIDFICSPPSTTILDCEVINNFLFFSDHRLIRTQMIVRNNVARTSIRPYRSPITRLYLDRELYKVRLSLLPDQPYPQNALEAYESIRSLVENAADGCWSIQTDPPRISFRTQTLLSERITLRNNSSSVGRMAYSIICKAARIALLEDIRQRKTLTVQKAIERGRSMIEAQRKGVLRKRRLLIKDSTTGEFSQRATGTATARLQYILCNRTVPLPLKKQAFDSCVTPTVLYGAEARSLRKSDIRSLCVAQRKMERRMLGLRMLDRWSCERIRALTKVRDWINEASRRKLIWARKIREMNENVWARVITTWIPYDYVDRRRRGHPCIRRRDELSKKIGKTWWSMTKESSMKP</sequence>
<keyword evidence="3" id="KW-1185">Reference proteome</keyword>
<dbReference type="OrthoDB" id="7434275at2759"/>
<reference evidence="4" key="1">
    <citation type="submission" date="2017-02" db="UniProtKB">
        <authorList>
            <consortium name="WormBaseParasite"/>
        </authorList>
    </citation>
    <scope>IDENTIFICATION</scope>
</reference>
<gene>
    <name evidence="2" type="ORF">HPLM_LOCUS9579</name>
</gene>
<dbReference type="AlphaFoldDB" id="A0A0N4WFR5"/>
<evidence type="ECO:0000313" key="4">
    <source>
        <dbReference type="WBParaSite" id="HPLM_0000958701-mRNA-1"/>
    </source>
</evidence>
<dbReference type="InterPro" id="IPR036691">
    <property type="entry name" value="Endo/exonu/phosph_ase_sf"/>
</dbReference>
<proteinExistence type="predicted"/>
<feature type="domain" description="Endonuclease/exonuclease/phosphatase" evidence="1">
    <location>
        <begin position="104"/>
        <end position="242"/>
    </location>
</feature>
<dbReference type="GO" id="GO:0003824">
    <property type="term" value="F:catalytic activity"/>
    <property type="evidence" value="ECO:0007669"/>
    <property type="project" value="InterPro"/>
</dbReference>
<reference evidence="2 3" key="2">
    <citation type="submission" date="2018-11" db="EMBL/GenBank/DDBJ databases">
        <authorList>
            <consortium name="Pathogen Informatics"/>
        </authorList>
    </citation>
    <scope>NUCLEOTIDE SEQUENCE [LARGE SCALE GENOMIC DNA]</scope>
    <source>
        <strain evidence="2 3">MHpl1</strain>
    </source>
</reference>
<dbReference type="EMBL" id="UZAF01017097">
    <property type="protein sequence ID" value="VDO37873.1"/>
    <property type="molecule type" value="Genomic_DNA"/>
</dbReference>
<dbReference type="InterPro" id="IPR005135">
    <property type="entry name" value="Endo/exonuclease/phosphatase"/>
</dbReference>
<dbReference type="SUPFAM" id="SSF56219">
    <property type="entry name" value="DNase I-like"/>
    <property type="match status" value="1"/>
</dbReference>
<evidence type="ECO:0000259" key="1">
    <source>
        <dbReference type="Pfam" id="PF14529"/>
    </source>
</evidence>
<dbReference type="STRING" id="6290.A0A0N4WFR5"/>
<protein>
    <submittedName>
        <fullName evidence="4">Endo/exonuclease/phosphatase domain-containing protein</fullName>
    </submittedName>
</protein>
<name>A0A0N4WFR5_HAEPC</name>
<accession>A0A0N4WFR5</accession>
<dbReference type="Gene3D" id="3.60.10.10">
    <property type="entry name" value="Endonuclease/exonuclease/phosphatase"/>
    <property type="match status" value="1"/>
</dbReference>